<feature type="region of interest" description="Disordered" evidence="1">
    <location>
        <begin position="172"/>
        <end position="193"/>
    </location>
</feature>
<dbReference type="PATRIC" id="fig|37916.4.peg.2944"/>
<keyword evidence="3" id="KW-1185">Reference proteome</keyword>
<evidence type="ECO:0000313" key="3">
    <source>
        <dbReference type="Proteomes" id="UP000036513"/>
    </source>
</evidence>
<dbReference type="Proteomes" id="UP000036513">
    <property type="component" value="Unassembled WGS sequence"/>
</dbReference>
<protein>
    <submittedName>
        <fullName evidence="2">Uncharacterized protein</fullName>
    </submittedName>
</protein>
<sequence>MLAVLRERGDILRVSQKPLAGRTRVVHIHLDTNQVLHVRVAMITTLVSRRFVNAASRYTCVGPSDALQRRTVFALTGLFFTLDVVTARPAAVPRHAAPTTASQFAVDALHLSAGTPKPIVVATLLKLTEVSTEGELLPRHCDATLVILEKFDRHVYSHFSWSALQPRSRTGRVPLSDRCPRWGRPLPTDMAMG</sequence>
<organism evidence="2 3">
    <name type="scientific">Mycolicibacterium chlorophenolicum</name>
    <dbReference type="NCBI Taxonomy" id="37916"/>
    <lineage>
        <taxon>Bacteria</taxon>
        <taxon>Bacillati</taxon>
        <taxon>Actinomycetota</taxon>
        <taxon>Actinomycetes</taxon>
        <taxon>Mycobacteriales</taxon>
        <taxon>Mycobacteriaceae</taxon>
        <taxon>Mycolicibacterium</taxon>
    </lineage>
</organism>
<evidence type="ECO:0000313" key="2">
    <source>
        <dbReference type="EMBL" id="KMO76868.1"/>
    </source>
</evidence>
<comment type="caution">
    <text evidence="2">The sequence shown here is derived from an EMBL/GenBank/DDBJ whole genome shotgun (WGS) entry which is preliminary data.</text>
</comment>
<name>A0A0J6W4Z6_9MYCO</name>
<dbReference type="AlphaFoldDB" id="A0A0J6W4Z6"/>
<gene>
    <name evidence="2" type="ORF">MCHLDSM_03017</name>
</gene>
<dbReference type="EMBL" id="JYNL01000023">
    <property type="protein sequence ID" value="KMO76868.1"/>
    <property type="molecule type" value="Genomic_DNA"/>
</dbReference>
<reference evidence="2 3" key="1">
    <citation type="journal article" date="2015" name="Genome Biol. Evol.">
        <title>Characterization of Three Mycobacterium spp. with Potential Use in Bioremediation by Genome Sequencing and Comparative Genomics.</title>
        <authorList>
            <person name="Das S."/>
            <person name="Pettersson B.M."/>
            <person name="Behra P.R."/>
            <person name="Ramesh M."/>
            <person name="Dasgupta S."/>
            <person name="Bhattacharya A."/>
            <person name="Kirsebom L.A."/>
        </authorList>
    </citation>
    <scope>NUCLEOTIDE SEQUENCE [LARGE SCALE GENOMIC DNA]</scope>
    <source>
        <strain evidence="2 3">DSM 43826</strain>
    </source>
</reference>
<proteinExistence type="predicted"/>
<accession>A0A0J6W4Z6</accession>
<evidence type="ECO:0000256" key="1">
    <source>
        <dbReference type="SAM" id="MobiDB-lite"/>
    </source>
</evidence>